<keyword evidence="2" id="KW-0472">Membrane</keyword>
<keyword evidence="4" id="KW-1185">Reference proteome</keyword>
<evidence type="ECO:0000313" key="3">
    <source>
        <dbReference type="EMBL" id="RCK70799.1"/>
    </source>
</evidence>
<sequence length="114" mass="11493">MLRPFATPLPLGFLGLFVATASFAALQLSWVPAEQGQPLALAALLLTAPVQLVAVVLGFLACDPVAGTGAGVLVGTWAADGRAAARGCQPVRRPGLRARGRTGAGCAAHRPQGP</sequence>
<keyword evidence="2" id="KW-0812">Transmembrane</keyword>
<dbReference type="EMBL" id="QOUI01000002">
    <property type="protein sequence ID" value="RCK70799.1"/>
    <property type="molecule type" value="Genomic_DNA"/>
</dbReference>
<gene>
    <name evidence="3" type="ORF">DT076_05255</name>
</gene>
<name>A0A367YZ68_9ACTN</name>
<dbReference type="AlphaFoldDB" id="A0A367YZ68"/>
<accession>A0A367YZ68</accession>
<keyword evidence="2" id="KW-1133">Transmembrane helix</keyword>
<feature type="compositionally biased region" description="Low complexity" evidence="1">
    <location>
        <begin position="104"/>
        <end position="114"/>
    </location>
</feature>
<evidence type="ECO:0000313" key="4">
    <source>
        <dbReference type="Proteomes" id="UP000252770"/>
    </source>
</evidence>
<reference evidence="3 4" key="1">
    <citation type="submission" date="2018-07" db="EMBL/GenBank/DDBJ databases">
        <title>Desertimonas flava gen. nov. sp. nov.</title>
        <authorList>
            <person name="Liu S."/>
        </authorList>
    </citation>
    <scope>NUCLEOTIDE SEQUENCE [LARGE SCALE GENOMIC DNA]</scope>
    <source>
        <strain evidence="3 4">16Sb5-5</strain>
    </source>
</reference>
<protein>
    <submittedName>
        <fullName evidence="3">Uncharacterized protein</fullName>
    </submittedName>
</protein>
<evidence type="ECO:0000256" key="2">
    <source>
        <dbReference type="SAM" id="Phobius"/>
    </source>
</evidence>
<organism evidence="3 4">
    <name type="scientific">Desertihabitans brevis</name>
    <dbReference type="NCBI Taxonomy" id="2268447"/>
    <lineage>
        <taxon>Bacteria</taxon>
        <taxon>Bacillati</taxon>
        <taxon>Actinomycetota</taxon>
        <taxon>Actinomycetes</taxon>
        <taxon>Propionibacteriales</taxon>
        <taxon>Propionibacteriaceae</taxon>
        <taxon>Desertihabitans</taxon>
    </lineage>
</organism>
<comment type="caution">
    <text evidence="3">The sequence shown here is derived from an EMBL/GenBank/DDBJ whole genome shotgun (WGS) entry which is preliminary data.</text>
</comment>
<feature type="transmembrane region" description="Helical" evidence="2">
    <location>
        <begin position="40"/>
        <end position="62"/>
    </location>
</feature>
<dbReference type="Proteomes" id="UP000252770">
    <property type="component" value="Unassembled WGS sequence"/>
</dbReference>
<feature type="region of interest" description="Disordered" evidence="1">
    <location>
        <begin position="94"/>
        <end position="114"/>
    </location>
</feature>
<proteinExistence type="predicted"/>
<evidence type="ECO:0000256" key="1">
    <source>
        <dbReference type="SAM" id="MobiDB-lite"/>
    </source>
</evidence>